<accession>A0A382JWN9</accession>
<evidence type="ECO:0000313" key="1">
    <source>
        <dbReference type="EMBL" id="SVC16146.1"/>
    </source>
</evidence>
<organism evidence="1">
    <name type="scientific">marine metagenome</name>
    <dbReference type="NCBI Taxonomy" id="408172"/>
    <lineage>
        <taxon>unclassified sequences</taxon>
        <taxon>metagenomes</taxon>
        <taxon>ecological metagenomes</taxon>
    </lineage>
</organism>
<proteinExistence type="predicted"/>
<dbReference type="AlphaFoldDB" id="A0A382JWN9"/>
<sequence length="58" mass="6743">MPWHQNCPYCQSKKTFIAIHPNPMGKRFCNNCGQNYDRSDERRLAQEKGSELTPVSKT</sequence>
<reference evidence="1" key="1">
    <citation type="submission" date="2018-05" db="EMBL/GenBank/DDBJ databases">
        <authorList>
            <person name="Lanie J.A."/>
            <person name="Ng W.-L."/>
            <person name="Kazmierczak K.M."/>
            <person name="Andrzejewski T.M."/>
            <person name="Davidsen T.M."/>
            <person name="Wayne K.J."/>
            <person name="Tettelin H."/>
            <person name="Glass J.I."/>
            <person name="Rusch D."/>
            <person name="Podicherti R."/>
            <person name="Tsui H.-C.T."/>
            <person name="Winkler M.E."/>
        </authorList>
    </citation>
    <scope>NUCLEOTIDE SEQUENCE</scope>
</reference>
<dbReference type="EMBL" id="UINC01076716">
    <property type="protein sequence ID" value="SVC16146.1"/>
    <property type="molecule type" value="Genomic_DNA"/>
</dbReference>
<protein>
    <submittedName>
        <fullName evidence="1">Uncharacterized protein</fullName>
    </submittedName>
</protein>
<gene>
    <name evidence="1" type="ORF">METZ01_LOCUS269000</name>
</gene>
<name>A0A382JWN9_9ZZZZ</name>